<protein>
    <submittedName>
        <fullName evidence="1">Uncharacterized protein</fullName>
    </submittedName>
</protein>
<dbReference type="EMBL" id="LR796209">
    <property type="protein sequence ID" value="CAB4127423.1"/>
    <property type="molecule type" value="Genomic_DNA"/>
</dbReference>
<name>A0A6J5L2J2_9CAUD</name>
<organism evidence="1">
    <name type="scientific">uncultured Caudovirales phage</name>
    <dbReference type="NCBI Taxonomy" id="2100421"/>
    <lineage>
        <taxon>Viruses</taxon>
        <taxon>Duplodnaviria</taxon>
        <taxon>Heunggongvirae</taxon>
        <taxon>Uroviricota</taxon>
        <taxon>Caudoviricetes</taxon>
        <taxon>Peduoviridae</taxon>
        <taxon>Maltschvirus</taxon>
        <taxon>Maltschvirus maltsch</taxon>
    </lineage>
</organism>
<proteinExistence type="predicted"/>
<evidence type="ECO:0000313" key="1">
    <source>
        <dbReference type="EMBL" id="CAB4127423.1"/>
    </source>
</evidence>
<accession>A0A6J5L2J2</accession>
<sequence length="93" mass="10802">MIKILALTVLSTLFHPKECIWESPAHHSIPEKCHHIKYVNTRHASTAVRECKPAIDWEVVTCKKYLPESKWYSVLSTKIVSLSNHPLFDFLEE</sequence>
<reference evidence="1" key="1">
    <citation type="submission" date="2020-04" db="EMBL/GenBank/DDBJ databases">
        <authorList>
            <person name="Chiriac C."/>
            <person name="Salcher M."/>
            <person name="Ghai R."/>
            <person name="Kavagutti S V."/>
        </authorList>
    </citation>
    <scope>NUCLEOTIDE SEQUENCE</scope>
</reference>
<gene>
    <name evidence="1" type="ORF">UFOVP75_189</name>
</gene>